<protein>
    <submittedName>
        <fullName evidence="1">Uncharacterized protein</fullName>
    </submittedName>
</protein>
<reference evidence="1 2" key="1">
    <citation type="submission" date="2016-10" db="EMBL/GenBank/DDBJ databases">
        <title>Genome sequence of the ascomycete fungus Penicillium subrubescens.</title>
        <authorList>
            <person name="De Vries R.P."/>
            <person name="Peng M."/>
            <person name="Dilokpimol A."/>
            <person name="Hilden K."/>
            <person name="Makela M.R."/>
            <person name="Grigoriev I."/>
            <person name="Riley R."/>
            <person name="Granchi Z."/>
        </authorList>
    </citation>
    <scope>NUCLEOTIDE SEQUENCE [LARGE SCALE GENOMIC DNA]</scope>
    <source>
        <strain evidence="1 2">CBS 132785</strain>
    </source>
</reference>
<accession>A0A1Q5UIX5</accession>
<keyword evidence="2" id="KW-1185">Reference proteome</keyword>
<dbReference type="EMBL" id="MNBE01000213">
    <property type="protein sequence ID" value="OKP12445.1"/>
    <property type="molecule type" value="Genomic_DNA"/>
</dbReference>
<proteinExistence type="predicted"/>
<evidence type="ECO:0000313" key="1">
    <source>
        <dbReference type="EMBL" id="OKP12445.1"/>
    </source>
</evidence>
<sequence>MVHVNEYMEDLLHSVEVSAVFNAAEALLDMSAWSTPPEGYYHSLQNGRPFQSSEQIVAQAIIGVIQTAALAVAEADALLSRPTYD</sequence>
<organism evidence="1 2">
    <name type="scientific">Penicillium subrubescens</name>
    <dbReference type="NCBI Taxonomy" id="1316194"/>
    <lineage>
        <taxon>Eukaryota</taxon>
        <taxon>Fungi</taxon>
        <taxon>Dikarya</taxon>
        <taxon>Ascomycota</taxon>
        <taxon>Pezizomycotina</taxon>
        <taxon>Eurotiomycetes</taxon>
        <taxon>Eurotiomycetidae</taxon>
        <taxon>Eurotiales</taxon>
        <taxon>Aspergillaceae</taxon>
        <taxon>Penicillium</taxon>
    </lineage>
</organism>
<dbReference type="Proteomes" id="UP000186955">
    <property type="component" value="Unassembled WGS sequence"/>
</dbReference>
<name>A0A1Q5UIX5_9EURO</name>
<gene>
    <name evidence="1" type="ORF">PENSUB_1914</name>
</gene>
<evidence type="ECO:0000313" key="2">
    <source>
        <dbReference type="Proteomes" id="UP000186955"/>
    </source>
</evidence>
<comment type="caution">
    <text evidence="1">The sequence shown here is derived from an EMBL/GenBank/DDBJ whole genome shotgun (WGS) entry which is preliminary data.</text>
</comment>
<dbReference type="AlphaFoldDB" id="A0A1Q5UIX5"/>